<dbReference type="InterPro" id="IPR033275">
    <property type="entry name" value="MARCH-like"/>
</dbReference>
<keyword evidence="4" id="KW-0472">Membrane</keyword>
<accession>A0ABU6T2T8</accession>
<dbReference type="Pfam" id="PF12428">
    <property type="entry name" value="DUF3675"/>
    <property type="match status" value="1"/>
</dbReference>
<dbReference type="EMBL" id="JASCZI010090626">
    <property type="protein sequence ID" value="MED6142997.1"/>
    <property type="molecule type" value="Genomic_DNA"/>
</dbReference>
<keyword evidence="4" id="KW-0812">Transmembrane</keyword>
<reference evidence="6 7" key="1">
    <citation type="journal article" date="2023" name="Plants (Basel)">
        <title>Bridging the Gap: Combining Genomics and Transcriptomics Approaches to Understand Stylosanthes scabra, an Orphan Legume from the Brazilian Caatinga.</title>
        <authorList>
            <person name="Ferreira-Neto J.R.C."/>
            <person name="da Silva M.D."/>
            <person name="Binneck E."/>
            <person name="de Melo N.F."/>
            <person name="da Silva R.H."/>
            <person name="de Melo A.L.T.M."/>
            <person name="Pandolfi V."/>
            <person name="Bustamante F.O."/>
            <person name="Brasileiro-Vidal A.C."/>
            <person name="Benko-Iseppon A.M."/>
        </authorList>
    </citation>
    <scope>NUCLEOTIDE SEQUENCE [LARGE SCALE GENOMIC DNA]</scope>
    <source>
        <tissue evidence="6">Leaves</tissue>
    </source>
</reference>
<dbReference type="SMART" id="SM00744">
    <property type="entry name" value="RINGv"/>
    <property type="match status" value="1"/>
</dbReference>
<feature type="transmembrane region" description="Helical" evidence="4">
    <location>
        <begin position="147"/>
        <end position="168"/>
    </location>
</feature>
<comment type="caution">
    <text evidence="6">The sequence shown here is derived from an EMBL/GenBank/DDBJ whole genome shotgun (WGS) entry which is preliminary data.</text>
</comment>
<dbReference type="Pfam" id="PF12906">
    <property type="entry name" value="RINGv"/>
    <property type="match status" value="1"/>
</dbReference>
<dbReference type="Gene3D" id="3.30.40.10">
    <property type="entry name" value="Zinc/RING finger domain, C3HC4 (zinc finger)"/>
    <property type="match status" value="1"/>
</dbReference>
<evidence type="ECO:0000313" key="7">
    <source>
        <dbReference type="Proteomes" id="UP001341840"/>
    </source>
</evidence>
<dbReference type="InterPro" id="IPR013083">
    <property type="entry name" value="Znf_RING/FYVE/PHD"/>
</dbReference>
<gene>
    <name evidence="6" type="ORF">PIB30_002820</name>
</gene>
<dbReference type="PROSITE" id="PS51292">
    <property type="entry name" value="ZF_RING_CH"/>
    <property type="match status" value="1"/>
</dbReference>
<organism evidence="6 7">
    <name type="scientific">Stylosanthes scabra</name>
    <dbReference type="NCBI Taxonomy" id="79078"/>
    <lineage>
        <taxon>Eukaryota</taxon>
        <taxon>Viridiplantae</taxon>
        <taxon>Streptophyta</taxon>
        <taxon>Embryophyta</taxon>
        <taxon>Tracheophyta</taxon>
        <taxon>Spermatophyta</taxon>
        <taxon>Magnoliopsida</taxon>
        <taxon>eudicotyledons</taxon>
        <taxon>Gunneridae</taxon>
        <taxon>Pentapetalae</taxon>
        <taxon>rosids</taxon>
        <taxon>fabids</taxon>
        <taxon>Fabales</taxon>
        <taxon>Fabaceae</taxon>
        <taxon>Papilionoideae</taxon>
        <taxon>50 kb inversion clade</taxon>
        <taxon>dalbergioids sensu lato</taxon>
        <taxon>Dalbergieae</taxon>
        <taxon>Pterocarpus clade</taxon>
        <taxon>Stylosanthes</taxon>
    </lineage>
</organism>
<dbReference type="SUPFAM" id="SSF57850">
    <property type="entry name" value="RING/U-box"/>
    <property type="match status" value="1"/>
</dbReference>
<evidence type="ECO:0000313" key="6">
    <source>
        <dbReference type="EMBL" id="MED6142997.1"/>
    </source>
</evidence>
<dbReference type="CDD" id="cd16495">
    <property type="entry name" value="RING_CH-C4HC3_MARCH"/>
    <property type="match status" value="1"/>
</dbReference>
<name>A0ABU6T2T8_9FABA</name>
<dbReference type="Proteomes" id="UP001341840">
    <property type="component" value="Unassembled WGS sequence"/>
</dbReference>
<dbReference type="InterPro" id="IPR011016">
    <property type="entry name" value="Znf_RING-CH"/>
</dbReference>
<protein>
    <recommendedName>
        <fullName evidence="5">RING-CH-type domain-containing protein</fullName>
    </recommendedName>
</protein>
<feature type="domain" description="RING-CH-type" evidence="5">
    <location>
        <begin position="15"/>
        <end position="75"/>
    </location>
</feature>
<evidence type="ECO:0000256" key="1">
    <source>
        <dbReference type="ARBA" id="ARBA00022723"/>
    </source>
</evidence>
<evidence type="ECO:0000256" key="3">
    <source>
        <dbReference type="ARBA" id="ARBA00022833"/>
    </source>
</evidence>
<keyword evidence="7" id="KW-1185">Reference proteome</keyword>
<evidence type="ECO:0000259" key="5">
    <source>
        <dbReference type="PROSITE" id="PS51292"/>
    </source>
</evidence>
<sequence>MDEQTKSSSSSLSSFPNNILLECRICHNEDEESHMEAPCSCSGTLKYAHRNCVQRWCNEKGDTTCEICLQQFTPGYTAPPPPPTSLFHYGGSPTNFGWNYWEISRTELHNNNNQFAARELFGADHDLDPDIRYSAPSSTRSMICCRIVATIFLVLVILRHTLQVILILSETEEYSLAVVMVLLLGIFGILISVHMMVKANYYSPRTSIPDSSFPYFIT</sequence>
<dbReference type="PANTHER" id="PTHR23012">
    <property type="entry name" value="RING/FYVE/PHD ZINC FINGER DOMAIN-CONTAINING"/>
    <property type="match status" value="1"/>
</dbReference>
<dbReference type="InterPro" id="IPR022143">
    <property type="entry name" value="DUF3675"/>
</dbReference>
<evidence type="ECO:0000256" key="2">
    <source>
        <dbReference type="ARBA" id="ARBA00022771"/>
    </source>
</evidence>
<keyword evidence="1" id="KW-0479">Metal-binding</keyword>
<proteinExistence type="predicted"/>
<keyword evidence="4" id="KW-1133">Transmembrane helix</keyword>
<keyword evidence="2" id="KW-0863">Zinc-finger</keyword>
<keyword evidence="3" id="KW-0862">Zinc</keyword>
<evidence type="ECO:0000256" key="4">
    <source>
        <dbReference type="SAM" id="Phobius"/>
    </source>
</evidence>
<dbReference type="PANTHER" id="PTHR23012:SF174">
    <property type="entry name" value="OS01G0121200 PROTEIN"/>
    <property type="match status" value="1"/>
</dbReference>
<feature type="transmembrane region" description="Helical" evidence="4">
    <location>
        <begin position="174"/>
        <end position="197"/>
    </location>
</feature>